<name>A0A8D8KAM1_CULPI</name>
<proteinExistence type="predicted"/>
<evidence type="ECO:0000256" key="1">
    <source>
        <dbReference type="SAM" id="MobiDB-lite"/>
    </source>
</evidence>
<feature type="compositionally biased region" description="Basic and acidic residues" evidence="1">
    <location>
        <begin position="141"/>
        <end position="151"/>
    </location>
</feature>
<sequence>MSSRSSKSWRRRFSSRFSFRKRCTMCTTSSGISSARRTRMSWCTRPSRGLMRTCRWRRIRKFYRMIPLHQRPRTARVATTTAPPTAKTMKMAKRRNPPPLRPGGRTKRPRSAKRARKPSRTTRPRSGKPRSRSTSRNARKRWVEGIRSEVI</sequence>
<organism evidence="2">
    <name type="scientific">Culex pipiens</name>
    <name type="common">House mosquito</name>
    <dbReference type="NCBI Taxonomy" id="7175"/>
    <lineage>
        <taxon>Eukaryota</taxon>
        <taxon>Metazoa</taxon>
        <taxon>Ecdysozoa</taxon>
        <taxon>Arthropoda</taxon>
        <taxon>Hexapoda</taxon>
        <taxon>Insecta</taxon>
        <taxon>Pterygota</taxon>
        <taxon>Neoptera</taxon>
        <taxon>Endopterygota</taxon>
        <taxon>Diptera</taxon>
        <taxon>Nematocera</taxon>
        <taxon>Culicoidea</taxon>
        <taxon>Culicidae</taxon>
        <taxon>Culicinae</taxon>
        <taxon>Culicini</taxon>
        <taxon>Culex</taxon>
        <taxon>Culex</taxon>
    </lineage>
</organism>
<dbReference type="EMBL" id="HBUE01211520">
    <property type="protein sequence ID" value="CAG6534700.1"/>
    <property type="molecule type" value="Transcribed_RNA"/>
</dbReference>
<dbReference type="AlphaFoldDB" id="A0A8D8KAM1"/>
<dbReference type="EMBL" id="HBUE01317955">
    <property type="protein sequence ID" value="CAG6586648.1"/>
    <property type="molecule type" value="Transcribed_RNA"/>
</dbReference>
<accession>A0A8D8KAM1</accession>
<reference evidence="2" key="1">
    <citation type="submission" date="2021-05" db="EMBL/GenBank/DDBJ databases">
        <authorList>
            <person name="Alioto T."/>
            <person name="Alioto T."/>
            <person name="Gomez Garrido J."/>
        </authorList>
    </citation>
    <scope>NUCLEOTIDE SEQUENCE</scope>
</reference>
<feature type="compositionally biased region" description="Basic residues" evidence="1">
    <location>
        <begin position="104"/>
        <end position="140"/>
    </location>
</feature>
<feature type="region of interest" description="Disordered" evidence="1">
    <location>
        <begin position="71"/>
        <end position="151"/>
    </location>
</feature>
<feature type="compositionally biased region" description="Low complexity" evidence="1">
    <location>
        <begin position="75"/>
        <end position="89"/>
    </location>
</feature>
<protein>
    <submittedName>
        <fullName evidence="2">(northern house mosquito) hypothetical protein</fullName>
    </submittedName>
</protein>
<evidence type="ECO:0000313" key="2">
    <source>
        <dbReference type="EMBL" id="CAG6586648.1"/>
    </source>
</evidence>